<dbReference type="InterPro" id="IPR002123">
    <property type="entry name" value="Plipid/glycerol_acylTrfase"/>
</dbReference>
<protein>
    <submittedName>
        <fullName evidence="5">1-acyl-sn-glycerol-3-phosphate acyltransferase</fullName>
        <ecNumber evidence="5">2.3.1.51</ecNumber>
    </submittedName>
</protein>
<keyword evidence="3 5" id="KW-0012">Acyltransferase</keyword>
<dbReference type="GO" id="GO:0006654">
    <property type="term" value="P:phosphatidic acid biosynthetic process"/>
    <property type="evidence" value="ECO:0007669"/>
    <property type="project" value="TreeGrafter"/>
</dbReference>
<dbReference type="AlphaFoldDB" id="A0A840A708"/>
<dbReference type="EC" id="2.3.1.51" evidence="5"/>
<dbReference type="EMBL" id="JACIDK010000006">
    <property type="protein sequence ID" value="MBB3892997.1"/>
    <property type="molecule type" value="Genomic_DNA"/>
</dbReference>
<evidence type="ECO:0000256" key="1">
    <source>
        <dbReference type="ARBA" id="ARBA00005189"/>
    </source>
</evidence>
<dbReference type="SMART" id="SM00563">
    <property type="entry name" value="PlsC"/>
    <property type="match status" value="1"/>
</dbReference>
<dbReference type="GO" id="GO:0003841">
    <property type="term" value="F:1-acylglycerol-3-phosphate O-acyltransferase activity"/>
    <property type="evidence" value="ECO:0007669"/>
    <property type="project" value="UniProtKB-EC"/>
</dbReference>
<dbReference type="RefSeq" id="WP_343056198.1">
    <property type="nucleotide sequence ID" value="NZ_JACIDK010000006.1"/>
</dbReference>
<keyword evidence="2 5" id="KW-0808">Transferase</keyword>
<keyword evidence="6" id="KW-1185">Reference proteome</keyword>
<dbReference type="PANTHER" id="PTHR10434">
    <property type="entry name" value="1-ACYL-SN-GLYCEROL-3-PHOSPHATE ACYLTRANSFERASE"/>
    <property type="match status" value="1"/>
</dbReference>
<evidence type="ECO:0000313" key="6">
    <source>
        <dbReference type="Proteomes" id="UP000530564"/>
    </source>
</evidence>
<evidence type="ECO:0000313" key="5">
    <source>
        <dbReference type="EMBL" id="MBB3892997.1"/>
    </source>
</evidence>
<dbReference type="SUPFAM" id="SSF69593">
    <property type="entry name" value="Glycerol-3-phosphate (1)-acyltransferase"/>
    <property type="match status" value="1"/>
</dbReference>
<name>A0A840A708_9CAUL</name>
<evidence type="ECO:0000259" key="4">
    <source>
        <dbReference type="SMART" id="SM00563"/>
    </source>
</evidence>
<reference evidence="5 6" key="1">
    <citation type="submission" date="2020-08" db="EMBL/GenBank/DDBJ databases">
        <title>Genomic Encyclopedia of Type Strains, Phase IV (KMG-IV): sequencing the most valuable type-strain genomes for metagenomic binning, comparative biology and taxonomic classification.</title>
        <authorList>
            <person name="Goeker M."/>
        </authorList>
    </citation>
    <scope>NUCLEOTIDE SEQUENCE [LARGE SCALE GENOMIC DNA]</scope>
    <source>
        <strain evidence="5 6">DSM 21793</strain>
    </source>
</reference>
<dbReference type="PANTHER" id="PTHR10434:SF40">
    <property type="entry name" value="1-ACYL-SN-GLYCEROL-3-PHOSPHATE ACYLTRANSFERASE"/>
    <property type="match status" value="1"/>
</dbReference>
<comment type="caution">
    <text evidence="5">The sequence shown here is derived from an EMBL/GenBank/DDBJ whole genome shotgun (WGS) entry which is preliminary data.</text>
</comment>
<sequence length="216" mass="23502">MFALVIPALWLSRSPPTAIRLITRVWARGVLALLAAVTGVRYIERGRELLPPKPCLIVANHQSTWETIAALVLFPDVAIVAKRELLKIPVMGWYLEHSPMVVIDRADAAKALREMTAACRAALSEGRSVLIFPEGTRRAPGSPVIFKRGVEFLYRTLGVPAVVVTHDSGHHWKRDGLLSPGVIGVTILPPIAPGLNAAQFVRTAQTMMGAAQKEIP</sequence>
<evidence type="ECO:0000256" key="2">
    <source>
        <dbReference type="ARBA" id="ARBA00022679"/>
    </source>
</evidence>
<dbReference type="CDD" id="cd07989">
    <property type="entry name" value="LPLAT_AGPAT-like"/>
    <property type="match status" value="1"/>
</dbReference>
<gene>
    <name evidence="5" type="ORF">GGQ61_003735</name>
</gene>
<feature type="domain" description="Phospholipid/glycerol acyltransferase" evidence="4">
    <location>
        <begin position="55"/>
        <end position="169"/>
    </location>
</feature>
<organism evidence="5 6">
    <name type="scientific">Phenylobacterium haematophilum</name>
    <dbReference type="NCBI Taxonomy" id="98513"/>
    <lineage>
        <taxon>Bacteria</taxon>
        <taxon>Pseudomonadati</taxon>
        <taxon>Pseudomonadota</taxon>
        <taxon>Alphaproteobacteria</taxon>
        <taxon>Caulobacterales</taxon>
        <taxon>Caulobacteraceae</taxon>
        <taxon>Phenylobacterium</taxon>
    </lineage>
</organism>
<comment type="pathway">
    <text evidence="1">Lipid metabolism.</text>
</comment>
<accession>A0A840A708</accession>
<evidence type="ECO:0000256" key="3">
    <source>
        <dbReference type="ARBA" id="ARBA00023315"/>
    </source>
</evidence>
<dbReference type="Pfam" id="PF01553">
    <property type="entry name" value="Acyltransferase"/>
    <property type="match status" value="1"/>
</dbReference>
<proteinExistence type="predicted"/>
<dbReference type="Proteomes" id="UP000530564">
    <property type="component" value="Unassembled WGS sequence"/>
</dbReference>